<reference evidence="1" key="3">
    <citation type="submission" date="2022-06" db="UniProtKB">
        <authorList>
            <consortium name="EnsemblPlants"/>
        </authorList>
    </citation>
    <scope>IDENTIFICATION</scope>
</reference>
<dbReference type="EnsemblPlants" id="TuG1812G0600003543.01.T01">
    <property type="protein sequence ID" value="TuG1812G0600003543.01.T01.cds241591"/>
    <property type="gene ID" value="TuG1812G0600003543.01"/>
</dbReference>
<organism evidence="1 2">
    <name type="scientific">Triticum urartu</name>
    <name type="common">Red wild einkorn</name>
    <name type="synonym">Crithodium urartu</name>
    <dbReference type="NCBI Taxonomy" id="4572"/>
    <lineage>
        <taxon>Eukaryota</taxon>
        <taxon>Viridiplantae</taxon>
        <taxon>Streptophyta</taxon>
        <taxon>Embryophyta</taxon>
        <taxon>Tracheophyta</taxon>
        <taxon>Spermatophyta</taxon>
        <taxon>Magnoliopsida</taxon>
        <taxon>Liliopsida</taxon>
        <taxon>Poales</taxon>
        <taxon>Poaceae</taxon>
        <taxon>BOP clade</taxon>
        <taxon>Pooideae</taxon>
        <taxon>Triticodae</taxon>
        <taxon>Triticeae</taxon>
        <taxon>Triticinae</taxon>
        <taxon>Triticum</taxon>
    </lineage>
</organism>
<protein>
    <submittedName>
        <fullName evidence="1">Uncharacterized protein</fullName>
    </submittedName>
</protein>
<dbReference type="AlphaFoldDB" id="A0A8R7UV14"/>
<keyword evidence="2" id="KW-1185">Reference proteome</keyword>
<dbReference type="Gramene" id="TuG1812G0600003543.01.T01">
    <property type="protein sequence ID" value="TuG1812G0600003543.01.T01.cds241591"/>
    <property type="gene ID" value="TuG1812G0600003543.01"/>
</dbReference>
<evidence type="ECO:0000313" key="1">
    <source>
        <dbReference type="EnsemblPlants" id="TuG1812G0600003543.01.T01.cds241591"/>
    </source>
</evidence>
<evidence type="ECO:0000313" key="2">
    <source>
        <dbReference type="Proteomes" id="UP000015106"/>
    </source>
</evidence>
<reference evidence="1" key="2">
    <citation type="submission" date="2018-03" db="EMBL/GenBank/DDBJ databases">
        <title>The Triticum urartu genome reveals the dynamic nature of wheat genome evolution.</title>
        <authorList>
            <person name="Ling H."/>
            <person name="Ma B."/>
            <person name="Shi X."/>
            <person name="Liu H."/>
            <person name="Dong L."/>
            <person name="Sun H."/>
            <person name="Cao Y."/>
            <person name="Gao Q."/>
            <person name="Zheng S."/>
            <person name="Li Y."/>
            <person name="Yu Y."/>
            <person name="Du H."/>
            <person name="Qi M."/>
            <person name="Li Y."/>
            <person name="Yu H."/>
            <person name="Cui Y."/>
            <person name="Wang N."/>
            <person name="Chen C."/>
            <person name="Wu H."/>
            <person name="Zhao Y."/>
            <person name="Zhang J."/>
            <person name="Li Y."/>
            <person name="Zhou W."/>
            <person name="Zhang B."/>
            <person name="Hu W."/>
            <person name="Eijk M."/>
            <person name="Tang J."/>
            <person name="Witsenboer H."/>
            <person name="Zhao S."/>
            <person name="Li Z."/>
            <person name="Zhang A."/>
            <person name="Wang D."/>
            <person name="Liang C."/>
        </authorList>
    </citation>
    <scope>NUCLEOTIDE SEQUENCE [LARGE SCALE GENOMIC DNA]</scope>
    <source>
        <strain evidence="1">cv. G1812</strain>
    </source>
</reference>
<proteinExistence type="predicted"/>
<name>A0A8R7UV14_TRIUA</name>
<sequence length="108" mass="11291">GADVVLGAEEEHVGGEVGRLLVGLGRLDGRRRQRRRVDGRAAAERAGGVRLEPHVDAVDVEAVAAAGQHARRLPGGELRDADSAVHGLALGHLPAGQRRHGRVVEAPV</sequence>
<reference evidence="2" key="1">
    <citation type="journal article" date="2013" name="Nature">
        <title>Draft genome of the wheat A-genome progenitor Triticum urartu.</title>
        <authorList>
            <person name="Ling H.Q."/>
            <person name="Zhao S."/>
            <person name="Liu D."/>
            <person name="Wang J."/>
            <person name="Sun H."/>
            <person name="Zhang C."/>
            <person name="Fan H."/>
            <person name="Li D."/>
            <person name="Dong L."/>
            <person name="Tao Y."/>
            <person name="Gao C."/>
            <person name="Wu H."/>
            <person name="Li Y."/>
            <person name="Cui Y."/>
            <person name="Guo X."/>
            <person name="Zheng S."/>
            <person name="Wang B."/>
            <person name="Yu K."/>
            <person name="Liang Q."/>
            <person name="Yang W."/>
            <person name="Lou X."/>
            <person name="Chen J."/>
            <person name="Feng M."/>
            <person name="Jian J."/>
            <person name="Zhang X."/>
            <person name="Luo G."/>
            <person name="Jiang Y."/>
            <person name="Liu J."/>
            <person name="Wang Z."/>
            <person name="Sha Y."/>
            <person name="Zhang B."/>
            <person name="Wu H."/>
            <person name="Tang D."/>
            <person name="Shen Q."/>
            <person name="Xue P."/>
            <person name="Zou S."/>
            <person name="Wang X."/>
            <person name="Liu X."/>
            <person name="Wang F."/>
            <person name="Yang Y."/>
            <person name="An X."/>
            <person name="Dong Z."/>
            <person name="Zhang K."/>
            <person name="Zhang X."/>
            <person name="Luo M.C."/>
            <person name="Dvorak J."/>
            <person name="Tong Y."/>
            <person name="Wang J."/>
            <person name="Yang H."/>
            <person name="Li Z."/>
            <person name="Wang D."/>
            <person name="Zhang A."/>
            <person name="Wang J."/>
        </authorList>
    </citation>
    <scope>NUCLEOTIDE SEQUENCE</scope>
    <source>
        <strain evidence="2">cv. G1812</strain>
    </source>
</reference>
<dbReference type="Proteomes" id="UP000015106">
    <property type="component" value="Chromosome 6"/>
</dbReference>
<accession>A0A8R7UV14</accession>